<comment type="subcellular location">
    <subcellularLocation>
        <location evidence="4 14">Cytoplasm</location>
    </subcellularLocation>
</comment>
<dbReference type="InterPro" id="IPR001352">
    <property type="entry name" value="RNase_HII/HIII"/>
</dbReference>
<dbReference type="KEGG" id="mvu:Metvu_0169"/>
<comment type="cofactor">
    <cofactor evidence="2">
        <name>Mg(2+)</name>
        <dbReference type="ChEBI" id="CHEBI:18420"/>
    </cofactor>
</comment>
<dbReference type="EC" id="3.1.26.4" evidence="6 14"/>
<dbReference type="EMBL" id="CP001787">
    <property type="protein sequence ID" value="ACX72036.1"/>
    <property type="molecule type" value="Genomic_DNA"/>
</dbReference>
<keyword evidence="9 14" id="KW-0540">Nuclease</keyword>
<proteinExistence type="inferred from homology"/>
<dbReference type="GO" id="GO:0032299">
    <property type="term" value="C:ribonuclease H2 complex"/>
    <property type="evidence" value="ECO:0007669"/>
    <property type="project" value="TreeGrafter"/>
</dbReference>
<dbReference type="InterPro" id="IPR036397">
    <property type="entry name" value="RNaseH_sf"/>
</dbReference>
<name>C9REN4_METVM</name>
<evidence type="ECO:0000256" key="6">
    <source>
        <dbReference type="ARBA" id="ARBA00012180"/>
    </source>
</evidence>
<dbReference type="HAMAP" id="MF_00052_A">
    <property type="entry name" value="RNase_HII_A"/>
    <property type="match status" value="1"/>
</dbReference>
<evidence type="ECO:0000256" key="7">
    <source>
        <dbReference type="ARBA" id="ARBA00019179"/>
    </source>
</evidence>
<evidence type="ECO:0000256" key="15">
    <source>
        <dbReference type="PROSITE-ProRule" id="PRU01319"/>
    </source>
</evidence>
<feature type="binding site" evidence="14 15">
    <location>
        <position position="9"/>
    </location>
    <ligand>
        <name>a divalent metal cation</name>
        <dbReference type="ChEBI" id="CHEBI:60240"/>
    </ligand>
</feature>
<dbReference type="CDD" id="cd07180">
    <property type="entry name" value="RNase_HII_archaea_like"/>
    <property type="match status" value="1"/>
</dbReference>
<evidence type="ECO:0000256" key="11">
    <source>
        <dbReference type="ARBA" id="ARBA00022759"/>
    </source>
</evidence>
<evidence type="ECO:0000259" key="17">
    <source>
        <dbReference type="PROSITE" id="PS51975"/>
    </source>
</evidence>
<dbReference type="Pfam" id="PF01351">
    <property type="entry name" value="RNase_HII"/>
    <property type="match status" value="1"/>
</dbReference>
<dbReference type="NCBIfam" id="TIGR00729">
    <property type="entry name" value="ribonuclease HII"/>
    <property type="match status" value="1"/>
</dbReference>
<dbReference type="GeneID" id="8512497"/>
<comment type="catalytic activity">
    <reaction evidence="1 14 15 16">
        <text>Endonucleolytic cleavage to 5'-phosphomonoester.</text>
        <dbReference type="EC" id="3.1.26.4"/>
    </reaction>
</comment>
<dbReference type="OrthoDB" id="33866at2157"/>
<dbReference type="Gene3D" id="3.30.420.10">
    <property type="entry name" value="Ribonuclease H-like superfamily/Ribonuclease H"/>
    <property type="match status" value="1"/>
</dbReference>
<dbReference type="GO" id="GO:0030145">
    <property type="term" value="F:manganese ion binding"/>
    <property type="evidence" value="ECO:0007669"/>
    <property type="project" value="UniProtKB-UniRule"/>
</dbReference>
<evidence type="ECO:0000313" key="18">
    <source>
        <dbReference type="EMBL" id="ACX72036.1"/>
    </source>
</evidence>
<dbReference type="PANTHER" id="PTHR10954">
    <property type="entry name" value="RIBONUCLEASE H2 SUBUNIT A"/>
    <property type="match status" value="1"/>
</dbReference>
<dbReference type="GO" id="GO:0003723">
    <property type="term" value="F:RNA binding"/>
    <property type="evidence" value="ECO:0007669"/>
    <property type="project" value="UniProtKB-UniRule"/>
</dbReference>
<evidence type="ECO:0000256" key="14">
    <source>
        <dbReference type="HAMAP-Rule" id="MF_00052"/>
    </source>
</evidence>
<dbReference type="InterPro" id="IPR004649">
    <property type="entry name" value="RNase_H2_suA"/>
</dbReference>
<keyword evidence="8 14" id="KW-0963">Cytoplasm</keyword>
<keyword evidence="19" id="KW-1185">Reference proteome</keyword>
<evidence type="ECO:0000256" key="10">
    <source>
        <dbReference type="ARBA" id="ARBA00022723"/>
    </source>
</evidence>
<feature type="domain" description="RNase H type-2" evidence="17">
    <location>
        <begin position="3"/>
        <end position="226"/>
    </location>
</feature>
<keyword evidence="11 14" id="KW-0255">Endonuclease</keyword>
<sequence>MCLIIVGVDEAGRGPVLGPMVVCAFAIEKDREDLLRDLGVKDSKLLSKSKRSQLKKQLERIGYVKKKILTANEINTLMNKINLNEIEINAFSEVIMGLINDLNLKDEYLEIYVDACSTNAKKFENELKNRIKDIENQKNLKIKVIAEHKADLKYPIVSSASIIAKADRDEIIEQYKKKYGEIGSGYPSDPKTIKFLEKYFEEYGSLPNIARVHWKTCKRILDRSKQTTLKLDL</sequence>
<dbReference type="AlphaFoldDB" id="C9REN4"/>
<evidence type="ECO:0000256" key="13">
    <source>
        <dbReference type="ARBA" id="ARBA00023211"/>
    </source>
</evidence>
<dbReference type="HOGENOM" id="CLU_036532_0_4_2"/>
<dbReference type="GO" id="GO:0043137">
    <property type="term" value="P:DNA replication, removal of RNA primer"/>
    <property type="evidence" value="ECO:0007669"/>
    <property type="project" value="TreeGrafter"/>
</dbReference>
<keyword evidence="10 14" id="KW-0479">Metal-binding</keyword>
<dbReference type="PROSITE" id="PS51975">
    <property type="entry name" value="RNASE_H_2"/>
    <property type="match status" value="1"/>
</dbReference>
<dbReference type="FunFam" id="3.30.420.10:FF:000139">
    <property type="entry name" value="Ribonuclease HII"/>
    <property type="match status" value="1"/>
</dbReference>
<dbReference type="InterPro" id="IPR012337">
    <property type="entry name" value="RNaseH-like_sf"/>
</dbReference>
<evidence type="ECO:0000256" key="8">
    <source>
        <dbReference type="ARBA" id="ARBA00022490"/>
    </source>
</evidence>
<dbReference type="GO" id="GO:0005737">
    <property type="term" value="C:cytoplasm"/>
    <property type="evidence" value="ECO:0007669"/>
    <property type="project" value="UniProtKB-SubCell"/>
</dbReference>
<evidence type="ECO:0000256" key="12">
    <source>
        <dbReference type="ARBA" id="ARBA00022801"/>
    </source>
</evidence>
<accession>C9REN4</accession>
<comment type="function">
    <text evidence="3 14 16">Endonuclease that specifically degrades the RNA of RNA-DNA hybrids.</text>
</comment>
<keyword evidence="12 14" id="KW-0378">Hydrolase</keyword>
<dbReference type="InterPro" id="IPR020787">
    <property type="entry name" value="RNase_HII_arc"/>
</dbReference>
<keyword evidence="13 14" id="KW-0464">Manganese</keyword>
<comment type="similarity">
    <text evidence="5 14 16">Belongs to the RNase HII family.</text>
</comment>
<dbReference type="RefSeq" id="WP_012819582.1">
    <property type="nucleotide sequence ID" value="NC_013407.1"/>
</dbReference>
<gene>
    <name evidence="14" type="primary">rnhB</name>
    <name evidence="18" type="ordered locus">Metvu_0169</name>
</gene>
<dbReference type="InterPro" id="IPR024567">
    <property type="entry name" value="RNase_HII/HIII_dom"/>
</dbReference>
<dbReference type="GO" id="GO:0006298">
    <property type="term" value="P:mismatch repair"/>
    <property type="evidence" value="ECO:0007669"/>
    <property type="project" value="TreeGrafter"/>
</dbReference>
<dbReference type="GO" id="GO:0004523">
    <property type="term" value="F:RNA-DNA hybrid ribonuclease activity"/>
    <property type="evidence" value="ECO:0007669"/>
    <property type="project" value="UniProtKB-UniRule"/>
</dbReference>
<evidence type="ECO:0000256" key="5">
    <source>
        <dbReference type="ARBA" id="ARBA00007383"/>
    </source>
</evidence>
<evidence type="ECO:0000256" key="9">
    <source>
        <dbReference type="ARBA" id="ARBA00022722"/>
    </source>
</evidence>
<dbReference type="InterPro" id="IPR023160">
    <property type="entry name" value="RNase_HII_hlx-loop-hlx_cap_dom"/>
</dbReference>
<feature type="binding site" evidence="14 15">
    <location>
        <position position="10"/>
    </location>
    <ligand>
        <name>a divalent metal cation</name>
        <dbReference type="ChEBI" id="CHEBI:60240"/>
    </ligand>
</feature>
<feature type="binding site" evidence="14 15">
    <location>
        <position position="114"/>
    </location>
    <ligand>
        <name>a divalent metal cation</name>
        <dbReference type="ChEBI" id="CHEBI:60240"/>
    </ligand>
</feature>
<evidence type="ECO:0000256" key="4">
    <source>
        <dbReference type="ARBA" id="ARBA00004496"/>
    </source>
</evidence>
<dbReference type="PANTHER" id="PTHR10954:SF23">
    <property type="entry name" value="RIBONUCLEASE"/>
    <property type="match status" value="1"/>
</dbReference>
<dbReference type="SUPFAM" id="SSF53098">
    <property type="entry name" value="Ribonuclease H-like"/>
    <property type="match status" value="1"/>
</dbReference>
<dbReference type="FunFam" id="1.10.10.460:FF:000001">
    <property type="entry name" value="Ribonuclease"/>
    <property type="match status" value="1"/>
</dbReference>
<evidence type="ECO:0000256" key="16">
    <source>
        <dbReference type="RuleBase" id="RU003515"/>
    </source>
</evidence>
<reference evidence="18" key="1">
    <citation type="submission" date="2009-10" db="EMBL/GenBank/DDBJ databases">
        <title>Complete sequence of chromosome of Methanocaldococcus vulcanius M7.</title>
        <authorList>
            <consortium name="US DOE Joint Genome Institute"/>
            <person name="Lucas S."/>
            <person name="Copeland A."/>
            <person name="Lapidus A."/>
            <person name="Glavina del Rio T."/>
            <person name="Dalin E."/>
            <person name="Tice H."/>
            <person name="Bruce D."/>
            <person name="Goodwin L."/>
            <person name="Pitluck S."/>
            <person name="Lcollab F.I."/>
            <person name="Brettin T."/>
            <person name="Detter J.C."/>
            <person name="Han C."/>
            <person name="Tapia R."/>
            <person name="Kuske C.R."/>
            <person name="Schmutz J."/>
            <person name="Larimer F."/>
            <person name="Land M."/>
            <person name="Hauser L."/>
            <person name="Kyrpides N."/>
            <person name="Ovchinikova G."/>
            <person name="Sieprawska-Lupa M."/>
            <person name="Whitman W.B."/>
            <person name="Woyke T."/>
        </authorList>
    </citation>
    <scope>NUCLEOTIDE SEQUENCE [LARGE SCALE GENOMIC DNA]</scope>
    <source>
        <strain evidence="18">M7</strain>
    </source>
</reference>
<evidence type="ECO:0000256" key="1">
    <source>
        <dbReference type="ARBA" id="ARBA00000077"/>
    </source>
</evidence>
<protein>
    <recommendedName>
        <fullName evidence="7 14">Ribonuclease HII</fullName>
        <shortName evidence="14">RNase HII</shortName>
        <ecNumber evidence="6 14">3.1.26.4</ecNumber>
    </recommendedName>
</protein>
<comment type="cofactor">
    <cofactor evidence="14 15">
        <name>Mn(2+)</name>
        <dbReference type="ChEBI" id="CHEBI:29035"/>
    </cofactor>
    <cofactor evidence="14 15">
        <name>Mg(2+)</name>
        <dbReference type="ChEBI" id="CHEBI:18420"/>
    </cofactor>
    <text evidence="14 15">Manganese or magnesium. Binds 1 divalent metal ion per monomer in the absence of substrate. May bind a second metal ion after substrate binding.</text>
</comment>
<evidence type="ECO:0000256" key="2">
    <source>
        <dbReference type="ARBA" id="ARBA00001946"/>
    </source>
</evidence>
<organism evidence="18 19">
    <name type="scientific">Methanocaldococcus vulcanius (strain ATCC 700851 / DSM 12094 / M7)</name>
    <name type="common">Methanococcus vulcanius</name>
    <dbReference type="NCBI Taxonomy" id="579137"/>
    <lineage>
        <taxon>Archaea</taxon>
        <taxon>Methanobacteriati</taxon>
        <taxon>Methanobacteriota</taxon>
        <taxon>Methanomada group</taxon>
        <taxon>Methanococci</taxon>
        <taxon>Methanococcales</taxon>
        <taxon>Methanocaldococcaceae</taxon>
        <taxon>Methanocaldococcus</taxon>
    </lineage>
</organism>
<dbReference type="eggNOG" id="arCOG04121">
    <property type="taxonomic scope" value="Archaea"/>
</dbReference>
<evidence type="ECO:0000313" key="19">
    <source>
        <dbReference type="Proteomes" id="UP000002063"/>
    </source>
</evidence>
<evidence type="ECO:0000256" key="3">
    <source>
        <dbReference type="ARBA" id="ARBA00004065"/>
    </source>
</evidence>
<dbReference type="Gene3D" id="1.10.10.460">
    <property type="entry name" value="Ribonuclease hii. Domain 2"/>
    <property type="match status" value="1"/>
</dbReference>
<dbReference type="STRING" id="579137.Metvu_0169"/>
<dbReference type="Proteomes" id="UP000002063">
    <property type="component" value="Chromosome"/>
</dbReference>